<dbReference type="Gene3D" id="3.40.50.10540">
    <property type="entry name" value="Crotonobetainyl-coa:carnitine coa-transferase, domain 1"/>
    <property type="match status" value="1"/>
</dbReference>
<dbReference type="RefSeq" id="WP_284483778.1">
    <property type="nucleotide sequence ID" value="NZ_JASNJE010000001.1"/>
</dbReference>
<dbReference type="SUPFAM" id="SSF89796">
    <property type="entry name" value="CoA-transferase family III (CaiB/BaiF)"/>
    <property type="match status" value="1"/>
</dbReference>
<proteinExistence type="predicted"/>
<accession>A0ABT7F9P7</accession>
<dbReference type="Proteomes" id="UP001227126">
    <property type="component" value="Unassembled WGS sequence"/>
</dbReference>
<evidence type="ECO:0000313" key="2">
    <source>
        <dbReference type="Proteomes" id="UP001227126"/>
    </source>
</evidence>
<dbReference type="InterPro" id="IPR023606">
    <property type="entry name" value="CoA-Trfase_III_dom_1_sf"/>
</dbReference>
<dbReference type="EMBL" id="JASNJE010000001">
    <property type="protein sequence ID" value="MDK3071829.1"/>
    <property type="molecule type" value="Genomic_DNA"/>
</dbReference>
<name>A0ABT7F9P7_9RHOB</name>
<reference evidence="1 2" key="1">
    <citation type="submission" date="2023-05" db="EMBL/GenBank/DDBJ databases">
        <title>Sedimentitalea sp. nov. JM2-8.</title>
        <authorList>
            <person name="Huang J."/>
        </authorList>
    </citation>
    <scope>NUCLEOTIDE SEQUENCE [LARGE SCALE GENOMIC DNA]</scope>
    <source>
        <strain evidence="1 2">JM2-8</strain>
    </source>
</reference>
<keyword evidence="2" id="KW-1185">Reference proteome</keyword>
<evidence type="ECO:0000313" key="1">
    <source>
        <dbReference type="EMBL" id="MDK3071829.1"/>
    </source>
</evidence>
<evidence type="ECO:0008006" key="3">
    <source>
        <dbReference type="Google" id="ProtNLM"/>
    </source>
</evidence>
<organism evidence="1 2">
    <name type="scientific">Sedimentitalea xiamensis</name>
    <dbReference type="NCBI Taxonomy" id="3050037"/>
    <lineage>
        <taxon>Bacteria</taxon>
        <taxon>Pseudomonadati</taxon>
        <taxon>Pseudomonadota</taxon>
        <taxon>Alphaproteobacteria</taxon>
        <taxon>Rhodobacterales</taxon>
        <taxon>Paracoccaceae</taxon>
        <taxon>Sedimentitalea</taxon>
    </lineage>
</organism>
<protein>
    <recommendedName>
        <fullName evidence="3">CoA-transferase family III</fullName>
    </recommendedName>
</protein>
<comment type="caution">
    <text evidence="1">The sequence shown here is derived from an EMBL/GenBank/DDBJ whole genome shotgun (WGS) entry which is preliminary data.</text>
</comment>
<gene>
    <name evidence="1" type="ORF">QO034_01775</name>
</gene>
<sequence>MSGPLAGFKVVEMQGIGPDPLEGQFLANLGAEVTVVIRASVPPTRRM</sequence>